<dbReference type="EMBL" id="BKZW01000002">
    <property type="protein sequence ID" value="GER90286.1"/>
    <property type="molecule type" value="Genomic_DNA"/>
</dbReference>
<dbReference type="Proteomes" id="UP000326912">
    <property type="component" value="Unassembled WGS sequence"/>
</dbReference>
<dbReference type="PANTHER" id="PTHR22946">
    <property type="entry name" value="DIENELACTONE HYDROLASE DOMAIN-CONTAINING PROTEIN-RELATED"/>
    <property type="match status" value="1"/>
</dbReference>
<evidence type="ECO:0000259" key="1">
    <source>
        <dbReference type="Pfam" id="PF00326"/>
    </source>
</evidence>
<evidence type="ECO:0000313" key="2">
    <source>
        <dbReference type="EMBL" id="GER90286.1"/>
    </source>
</evidence>
<dbReference type="GO" id="GO:0008236">
    <property type="term" value="F:serine-type peptidase activity"/>
    <property type="evidence" value="ECO:0007669"/>
    <property type="project" value="InterPro"/>
</dbReference>
<dbReference type="InterPro" id="IPR001375">
    <property type="entry name" value="Peptidase_S9_cat"/>
</dbReference>
<evidence type="ECO:0000313" key="3">
    <source>
        <dbReference type="Proteomes" id="UP000326912"/>
    </source>
</evidence>
<protein>
    <recommendedName>
        <fullName evidence="1">Peptidase S9 prolyl oligopeptidase catalytic domain-containing protein</fullName>
    </recommendedName>
</protein>
<proteinExistence type="predicted"/>
<dbReference type="InterPro" id="IPR029058">
    <property type="entry name" value="AB_hydrolase_fold"/>
</dbReference>
<dbReference type="InterPro" id="IPR050261">
    <property type="entry name" value="FrsA_esterase"/>
</dbReference>
<dbReference type="AlphaFoldDB" id="A0A5J4KYQ2"/>
<dbReference type="SUPFAM" id="SSF53474">
    <property type="entry name" value="alpha/beta-Hydrolases"/>
    <property type="match status" value="1"/>
</dbReference>
<dbReference type="RefSeq" id="WP_162005490.1">
    <property type="nucleotide sequence ID" value="NZ_BKZW01000002.1"/>
</dbReference>
<dbReference type="GO" id="GO:0006508">
    <property type="term" value="P:proteolysis"/>
    <property type="evidence" value="ECO:0007669"/>
    <property type="project" value="InterPro"/>
</dbReference>
<dbReference type="Gene3D" id="3.40.50.1820">
    <property type="entry name" value="alpha/beta hydrolase"/>
    <property type="match status" value="1"/>
</dbReference>
<accession>A0A5J4KYQ2</accession>
<organism evidence="2 3">
    <name type="scientific">Dictyobacter vulcani</name>
    <dbReference type="NCBI Taxonomy" id="2607529"/>
    <lineage>
        <taxon>Bacteria</taxon>
        <taxon>Bacillati</taxon>
        <taxon>Chloroflexota</taxon>
        <taxon>Ktedonobacteria</taxon>
        <taxon>Ktedonobacterales</taxon>
        <taxon>Dictyobacteraceae</taxon>
        <taxon>Dictyobacter</taxon>
    </lineage>
</organism>
<name>A0A5J4KYQ2_9CHLR</name>
<dbReference type="Pfam" id="PF00326">
    <property type="entry name" value="Peptidase_S9"/>
    <property type="match status" value="1"/>
</dbReference>
<gene>
    <name evidence="2" type="ORF">KDW_44480</name>
</gene>
<reference evidence="2 3" key="1">
    <citation type="submission" date="2019-10" db="EMBL/GenBank/DDBJ databases">
        <title>Dictyobacter vulcani sp. nov., within the class Ktedonobacteria, isolated from soil of volcanic Mt. Zao.</title>
        <authorList>
            <person name="Zheng Y."/>
            <person name="Wang C.M."/>
            <person name="Sakai Y."/>
            <person name="Abe K."/>
            <person name="Yokota A."/>
            <person name="Yabe S."/>
        </authorList>
    </citation>
    <scope>NUCLEOTIDE SEQUENCE [LARGE SCALE GENOMIC DNA]</scope>
    <source>
        <strain evidence="2 3">W12</strain>
    </source>
</reference>
<keyword evidence="3" id="KW-1185">Reference proteome</keyword>
<sequence>MLDPTFFVYDNESTPDIQLVSQRRRGNVTVKDILYTSPQGGYVPAYLLVPFGDGPFAGLIFVHWGQGDRTEFLEEAITLAEIGILSLCIDAPFLRPAKLRAPIASKTAARDLGLQIVADVRRGVDVLMAQPGLDSQRIGFVGHSYGATNGGIVAGIEKRIKTYVLMAGYAATSQVYRVSTHPMIAEQRKKTPPAGWERYLDLIEPLDAIYYIGNTAPASLLFQFAHQDEFVTEEQAQLFFETASKPKQLRWYDSSHELNAQARIDRATWLCQELNLGPLPASVQAKLS</sequence>
<feature type="domain" description="Peptidase S9 prolyl oligopeptidase catalytic" evidence="1">
    <location>
        <begin position="108"/>
        <end position="244"/>
    </location>
</feature>
<comment type="caution">
    <text evidence="2">The sequence shown here is derived from an EMBL/GenBank/DDBJ whole genome shotgun (WGS) entry which is preliminary data.</text>
</comment>